<protein>
    <submittedName>
        <fullName evidence="2">Uncharacterized protein</fullName>
    </submittedName>
</protein>
<reference evidence="3" key="1">
    <citation type="journal article" date="2017" name="Nat. Commun.">
        <title>The asparagus genome sheds light on the origin and evolution of a young Y chromosome.</title>
        <authorList>
            <person name="Harkess A."/>
            <person name="Zhou J."/>
            <person name="Xu C."/>
            <person name="Bowers J.E."/>
            <person name="Van der Hulst R."/>
            <person name="Ayyampalayam S."/>
            <person name="Mercati F."/>
            <person name="Riccardi P."/>
            <person name="McKain M.R."/>
            <person name="Kakrana A."/>
            <person name="Tang H."/>
            <person name="Ray J."/>
            <person name="Groenendijk J."/>
            <person name="Arikit S."/>
            <person name="Mathioni S.M."/>
            <person name="Nakano M."/>
            <person name="Shan H."/>
            <person name="Telgmann-Rauber A."/>
            <person name="Kanno A."/>
            <person name="Yue Z."/>
            <person name="Chen H."/>
            <person name="Li W."/>
            <person name="Chen Y."/>
            <person name="Xu X."/>
            <person name="Zhang Y."/>
            <person name="Luo S."/>
            <person name="Chen H."/>
            <person name="Gao J."/>
            <person name="Mao Z."/>
            <person name="Pires J.C."/>
            <person name="Luo M."/>
            <person name="Kudrna D."/>
            <person name="Wing R.A."/>
            <person name="Meyers B.C."/>
            <person name="Yi K."/>
            <person name="Kong H."/>
            <person name="Lavrijsen P."/>
            <person name="Sunseri F."/>
            <person name="Falavigna A."/>
            <person name="Ye Y."/>
            <person name="Leebens-Mack J.H."/>
            <person name="Chen G."/>
        </authorList>
    </citation>
    <scope>NUCLEOTIDE SEQUENCE [LARGE SCALE GENOMIC DNA]</scope>
    <source>
        <strain evidence="3">cv. DH0086</strain>
    </source>
</reference>
<feature type="compositionally biased region" description="Basic and acidic residues" evidence="1">
    <location>
        <begin position="26"/>
        <end position="35"/>
    </location>
</feature>
<feature type="compositionally biased region" description="Basic and acidic residues" evidence="1">
    <location>
        <begin position="1"/>
        <end position="12"/>
    </location>
</feature>
<proteinExistence type="predicted"/>
<accession>A0A1R3L7R6</accession>
<evidence type="ECO:0000313" key="2">
    <source>
        <dbReference type="EMBL" id="ONK55653.1"/>
    </source>
</evidence>
<dbReference type="AlphaFoldDB" id="A0A1R3L7R6"/>
<keyword evidence="3" id="KW-1185">Reference proteome</keyword>
<dbReference type="Proteomes" id="UP000243459">
    <property type="component" value="Unassembled WGS sequence"/>
</dbReference>
<evidence type="ECO:0000313" key="3">
    <source>
        <dbReference type="Proteomes" id="UP000243459"/>
    </source>
</evidence>
<evidence type="ECO:0000256" key="1">
    <source>
        <dbReference type="SAM" id="MobiDB-lite"/>
    </source>
</evidence>
<feature type="region of interest" description="Disordered" evidence="1">
    <location>
        <begin position="129"/>
        <end position="249"/>
    </location>
</feature>
<gene>
    <name evidence="2" type="ORF">A4U43_UnF470</name>
</gene>
<feature type="compositionally biased region" description="Basic and acidic residues" evidence="1">
    <location>
        <begin position="236"/>
        <end position="249"/>
    </location>
</feature>
<dbReference type="Gramene" id="ONK55653">
    <property type="protein sequence ID" value="ONK55653"/>
    <property type="gene ID" value="A4U43_UnF470"/>
</dbReference>
<feature type="compositionally biased region" description="Basic residues" evidence="1">
    <location>
        <begin position="133"/>
        <end position="148"/>
    </location>
</feature>
<name>A0A1R3L7R6_ASPOF</name>
<feature type="region of interest" description="Disordered" evidence="1">
    <location>
        <begin position="1"/>
        <end position="48"/>
    </location>
</feature>
<organism evidence="2 3">
    <name type="scientific">Asparagus officinalis</name>
    <name type="common">Garden asparagus</name>
    <dbReference type="NCBI Taxonomy" id="4686"/>
    <lineage>
        <taxon>Eukaryota</taxon>
        <taxon>Viridiplantae</taxon>
        <taxon>Streptophyta</taxon>
        <taxon>Embryophyta</taxon>
        <taxon>Tracheophyta</taxon>
        <taxon>Spermatophyta</taxon>
        <taxon>Magnoliopsida</taxon>
        <taxon>Liliopsida</taxon>
        <taxon>Asparagales</taxon>
        <taxon>Asparagaceae</taxon>
        <taxon>Asparagoideae</taxon>
        <taxon>Asparagus</taxon>
    </lineage>
</organism>
<feature type="compositionally biased region" description="Basic and acidic residues" evidence="1">
    <location>
        <begin position="210"/>
        <end position="226"/>
    </location>
</feature>
<sequence>MVEDPRDSHEVRGGMLDVNVEAEVGGGRDDRRDARQASPPTAEASSACFSLSSISSPVDRHSKFILKQKHPVAQTPCSGGGGGQRDLDLVLGQGDLTAVSCRRWGSLRRKGGRGTSFWPRTGWGFHLRSSTVRSRRRSSTARSWRRRREGGGGGQRLDHGGGARRRDRRSAENGRGPGELGGESEEEVDGGNAPTTVSREGGGRVSDGVRVWREREGGGFGEREGDGLGSSLGNSGHEKEWSREAKMGG</sequence>
<dbReference type="EMBL" id="KV863326">
    <property type="protein sequence ID" value="ONK55653.1"/>
    <property type="molecule type" value="Genomic_DNA"/>
</dbReference>